<comment type="caution">
    <text evidence="3">The sequence shown here is derived from an EMBL/GenBank/DDBJ whole genome shotgun (WGS) entry which is preliminary data.</text>
</comment>
<dbReference type="OrthoDB" id="757982at2759"/>
<feature type="compositionally biased region" description="Polar residues" evidence="1">
    <location>
        <begin position="44"/>
        <end position="62"/>
    </location>
</feature>
<reference evidence="3" key="1">
    <citation type="submission" date="2017-07" db="EMBL/GenBank/DDBJ databases">
        <title>Taro Niue Genome Assembly and Annotation.</title>
        <authorList>
            <person name="Atibalentja N."/>
            <person name="Keating K."/>
            <person name="Fields C.J."/>
        </authorList>
    </citation>
    <scope>NUCLEOTIDE SEQUENCE</scope>
    <source>
        <strain evidence="3">Niue_2</strain>
        <tissue evidence="3">Leaf</tissue>
    </source>
</reference>
<evidence type="ECO:0000313" key="3">
    <source>
        <dbReference type="EMBL" id="MQL71546.1"/>
    </source>
</evidence>
<evidence type="ECO:0000256" key="1">
    <source>
        <dbReference type="SAM" id="MobiDB-lite"/>
    </source>
</evidence>
<dbReference type="Proteomes" id="UP000652761">
    <property type="component" value="Unassembled WGS sequence"/>
</dbReference>
<evidence type="ECO:0000313" key="4">
    <source>
        <dbReference type="Proteomes" id="UP000652761"/>
    </source>
</evidence>
<dbReference type="EMBL" id="NMUH01000101">
    <property type="protein sequence ID" value="MQL71546.1"/>
    <property type="molecule type" value="Genomic_DNA"/>
</dbReference>
<dbReference type="InterPro" id="IPR056406">
    <property type="entry name" value="THD_CWZF3/5/7"/>
</dbReference>
<dbReference type="AlphaFoldDB" id="A0A843TMY4"/>
<sequence length="99" mass="10625">MAAAALAYKCMEVAYMKVVFLKHACANKDRQELHSALHMVPTGESPSSSASDVDNLNNQSTGEKAASAKGVSSPQVAGNHVIMARHRPNFVRLLNFVSL</sequence>
<dbReference type="Pfam" id="PF24756">
    <property type="entry name" value="THD_CWZF3-5-7"/>
    <property type="match status" value="1"/>
</dbReference>
<keyword evidence="4" id="KW-1185">Reference proteome</keyword>
<proteinExistence type="predicted"/>
<dbReference type="PANTHER" id="PTHR46524">
    <property type="entry name" value="CW-TYPE ZINC FINGER"/>
    <property type="match status" value="1"/>
</dbReference>
<organism evidence="3 4">
    <name type="scientific">Colocasia esculenta</name>
    <name type="common">Wild taro</name>
    <name type="synonym">Arum esculentum</name>
    <dbReference type="NCBI Taxonomy" id="4460"/>
    <lineage>
        <taxon>Eukaryota</taxon>
        <taxon>Viridiplantae</taxon>
        <taxon>Streptophyta</taxon>
        <taxon>Embryophyta</taxon>
        <taxon>Tracheophyta</taxon>
        <taxon>Spermatophyta</taxon>
        <taxon>Magnoliopsida</taxon>
        <taxon>Liliopsida</taxon>
        <taxon>Araceae</taxon>
        <taxon>Aroideae</taxon>
        <taxon>Colocasieae</taxon>
        <taxon>Colocasia</taxon>
    </lineage>
</organism>
<gene>
    <name evidence="3" type="ORF">Taro_003856</name>
</gene>
<dbReference type="PANTHER" id="PTHR46524:SF7">
    <property type="entry name" value="CW-TYPE ZINC FINGER"/>
    <property type="match status" value="1"/>
</dbReference>
<evidence type="ECO:0000259" key="2">
    <source>
        <dbReference type="Pfam" id="PF24756"/>
    </source>
</evidence>
<feature type="domain" description="CWZF3/5/7 THD" evidence="2">
    <location>
        <begin position="1"/>
        <end position="96"/>
    </location>
</feature>
<protein>
    <recommendedName>
        <fullName evidence="2">CWZF3/5/7 THD domain-containing protein</fullName>
    </recommendedName>
</protein>
<name>A0A843TMY4_COLES</name>
<accession>A0A843TMY4</accession>
<feature type="region of interest" description="Disordered" evidence="1">
    <location>
        <begin position="39"/>
        <end position="74"/>
    </location>
</feature>
<dbReference type="InterPro" id="IPR055300">
    <property type="entry name" value="CWZF3/5/7"/>
</dbReference>